<dbReference type="AlphaFoldDB" id="A0A2W5TIS6"/>
<sequence length="206" mass="22903">MAVDSPALEFWFDFASTYSYVGAMRVEGLCREAGVALTWRPFLLGPLFTQQLGIKDSPFNVQPARAKYMRRDLERVSSKYGLAFTMPAVFPQRSILAARVACAALEQPWVGDFIRAVFHAEFVEGRDIADGEVLEGVLRALDVDAAPWLAKAGQEDTKRQLRTFTDEAAARGVFGAPNMFTRGEHFFGQDRLDDAIAWAKGFTSKP</sequence>
<dbReference type="EMBL" id="QFQP01000005">
    <property type="protein sequence ID" value="PZR15430.1"/>
    <property type="molecule type" value="Genomic_DNA"/>
</dbReference>
<comment type="caution">
    <text evidence="4">The sequence shown here is derived from an EMBL/GenBank/DDBJ whole genome shotgun (WGS) entry which is preliminary data.</text>
</comment>
<dbReference type="InterPro" id="IPR014440">
    <property type="entry name" value="HCCAis_GSTk"/>
</dbReference>
<feature type="active site" description="Nucleophile" evidence="2">
    <location>
        <position position="16"/>
    </location>
</feature>
<name>A0A2W5TIS6_9BACT</name>
<gene>
    <name evidence="4" type="ORF">DI536_08235</name>
</gene>
<evidence type="ECO:0000256" key="1">
    <source>
        <dbReference type="PIRNR" id="PIRNR006386"/>
    </source>
</evidence>
<dbReference type="Pfam" id="PF01323">
    <property type="entry name" value="DSBA"/>
    <property type="match status" value="1"/>
</dbReference>
<dbReference type="PANTHER" id="PTHR42943:SF2">
    <property type="entry name" value="GLUTATHIONE S-TRANSFERASE KAPPA 1"/>
    <property type="match status" value="1"/>
</dbReference>
<dbReference type="SUPFAM" id="SSF52833">
    <property type="entry name" value="Thioredoxin-like"/>
    <property type="match status" value="1"/>
</dbReference>
<protein>
    <recommendedName>
        <fullName evidence="1">2-hydroxychromene-2-carboxylate isomerase</fullName>
        <ecNumber evidence="1">5.99.1.4</ecNumber>
    </recommendedName>
</protein>
<dbReference type="InterPro" id="IPR044087">
    <property type="entry name" value="NahD-like"/>
</dbReference>
<dbReference type="InterPro" id="IPR001853">
    <property type="entry name" value="DSBA-like_thioredoxin_dom"/>
</dbReference>
<comment type="catalytic activity">
    <reaction evidence="1">
        <text>2-hydroxychromene-2-carboxylate = (3E)-4-(2-hydroxyphenyl)-2-oxobut-3-enoate</text>
        <dbReference type="Rhea" id="RHEA:27401"/>
        <dbReference type="ChEBI" id="CHEBI:59350"/>
        <dbReference type="ChEBI" id="CHEBI:59353"/>
        <dbReference type="EC" id="5.99.1.4"/>
    </reaction>
</comment>
<accession>A0A2W5TIS6</accession>
<comment type="similarity">
    <text evidence="1">Belongs to the GST superfamily. NadH family.</text>
</comment>
<dbReference type="PANTHER" id="PTHR42943">
    <property type="entry name" value="GLUTATHIONE S-TRANSFERASE KAPPA"/>
    <property type="match status" value="1"/>
</dbReference>
<evidence type="ECO:0000313" key="4">
    <source>
        <dbReference type="EMBL" id="PZR15430.1"/>
    </source>
</evidence>
<organism evidence="4 5">
    <name type="scientific">Archangium gephyra</name>
    <dbReference type="NCBI Taxonomy" id="48"/>
    <lineage>
        <taxon>Bacteria</taxon>
        <taxon>Pseudomonadati</taxon>
        <taxon>Myxococcota</taxon>
        <taxon>Myxococcia</taxon>
        <taxon>Myxococcales</taxon>
        <taxon>Cystobacterineae</taxon>
        <taxon>Archangiaceae</taxon>
        <taxon>Archangium</taxon>
    </lineage>
</organism>
<dbReference type="GO" id="GO:0006749">
    <property type="term" value="P:glutathione metabolic process"/>
    <property type="evidence" value="ECO:0007669"/>
    <property type="project" value="TreeGrafter"/>
</dbReference>
<dbReference type="GO" id="GO:1901170">
    <property type="term" value="P:naphthalene catabolic process"/>
    <property type="evidence" value="ECO:0007669"/>
    <property type="project" value="InterPro"/>
</dbReference>
<evidence type="ECO:0000259" key="3">
    <source>
        <dbReference type="Pfam" id="PF01323"/>
    </source>
</evidence>
<evidence type="ECO:0000313" key="5">
    <source>
        <dbReference type="Proteomes" id="UP000249061"/>
    </source>
</evidence>
<dbReference type="InterPro" id="IPR051924">
    <property type="entry name" value="GST_Kappa/NadH"/>
</dbReference>
<proteinExistence type="inferred from homology"/>
<dbReference type="EC" id="5.99.1.4" evidence="1"/>
<dbReference type="Proteomes" id="UP000249061">
    <property type="component" value="Unassembled WGS sequence"/>
</dbReference>
<dbReference type="InterPro" id="IPR036249">
    <property type="entry name" value="Thioredoxin-like_sf"/>
</dbReference>
<dbReference type="GO" id="GO:0004364">
    <property type="term" value="F:glutathione transferase activity"/>
    <property type="evidence" value="ECO:0007669"/>
    <property type="project" value="TreeGrafter"/>
</dbReference>
<dbReference type="PIRSF" id="PIRSF006386">
    <property type="entry name" value="HCCAis_GSTk"/>
    <property type="match status" value="1"/>
</dbReference>
<dbReference type="GO" id="GO:0018845">
    <property type="term" value="F:2-hydroxychromene-2-carboxylate isomerase activity"/>
    <property type="evidence" value="ECO:0007669"/>
    <property type="project" value="UniProtKB-UniRule"/>
</dbReference>
<reference evidence="4 5" key="1">
    <citation type="submission" date="2017-08" db="EMBL/GenBank/DDBJ databases">
        <title>Infants hospitalized years apart are colonized by the same room-sourced microbial strains.</title>
        <authorList>
            <person name="Brooks B."/>
            <person name="Olm M.R."/>
            <person name="Firek B.A."/>
            <person name="Baker R."/>
            <person name="Thomas B.C."/>
            <person name="Morowitz M.J."/>
            <person name="Banfield J.F."/>
        </authorList>
    </citation>
    <scope>NUCLEOTIDE SEQUENCE [LARGE SCALE GENOMIC DNA]</scope>
    <source>
        <strain evidence="4">S2_003_000_R2_14</strain>
    </source>
</reference>
<dbReference type="GO" id="GO:0004602">
    <property type="term" value="F:glutathione peroxidase activity"/>
    <property type="evidence" value="ECO:0007669"/>
    <property type="project" value="TreeGrafter"/>
</dbReference>
<keyword evidence="1 4" id="KW-0413">Isomerase</keyword>
<dbReference type="CDD" id="cd03022">
    <property type="entry name" value="DsbA_HCCA_Iso"/>
    <property type="match status" value="1"/>
</dbReference>
<evidence type="ECO:0000256" key="2">
    <source>
        <dbReference type="PIRSR" id="PIRSR006386-1"/>
    </source>
</evidence>
<feature type="domain" description="DSBA-like thioredoxin" evidence="3">
    <location>
        <begin position="8"/>
        <end position="193"/>
    </location>
</feature>
<dbReference type="Gene3D" id="3.40.30.10">
    <property type="entry name" value="Glutaredoxin"/>
    <property type="match status" value="1"/>
</dbReference>